<protein>
    <submittedName>
        <fullName evidence="1">Uncharacterized protein</fullName>
    </submittedName>
</protein>
<comment type="caution">
    <text evidence="1">The sequence shown here is derived from an EMBL/GenBank/DDBJ whole genome shotgun (WGS) entry which is preliminary data.</text>
</comment>
<accession>A0A8T0C5Z2</accession>
<organism evidence="1 2">
    <name type="scientific">Pseudoalteromonas rubra</name>
    <dbReference type="NCBI Taxonomy" id="43658"/>
    <lineage>
        <taxon>Bacteria</taxon>
        <taxon>Pseudomonadati</taxon>
        <taxon>Pseudomonadota</taxon>
        <taxon>Gammaproteobacteria</taxon>
        <taxon>Alteromonadales</taxon>
        <taxon>Pseudoalteromonadaceae</taxon>
        <taxon>Pseudoalteromonas</taxon>
    </lineage>
</organism>
<proteinExistence type="predicted"/>
<dbReference type="Proteomes" id="UP000016480">
    <property type="component" value="Unassembled WGS sequence"/>
</dbReference>
<name>A0A8T0C5Z2_9GAMM</name>
<dbReference type="AlphaFoldDB" id="A0A8T0C5Z2"/>
<reference evidence="1 2" key="1">
    <citation type="journal article" date="2012" name="J. Bacteriol.">
        <title>Genome sequence of the cycloprodigiosin-producing bacterial strain Pseudoalteromonas rubra ATCC 29570(T).</title>
        <authorList>
            <person name="Xie B.B."/>
            <person name="Shu Y.L."/>
            <person name="Qin Q.L."/>
            <person name="Rong J.C."/>
            <person name="Zhang X.Y."/>
            <person name="Chen X.L."/>
            <person name="Zhou B.C."/>
            <person name="Zhang Y.Z."/>
        </authorList>
    </citation>
    <scope>NUCLEOTIDE SEQUENCE [LARGE SCALE GENOMIC DNA]</scope>
    <source>
        <strain evidence="1 2">DSM 6842</strain>
    </source>
</reference>
<gene>
    <name evidence="1" type="ORF">PRUB_a0668</name>
</gene>
<dbReference type="EMBL" id="AHCD03000035">
    <property type="protein sequence ID" value="KAF7786187.1"/>
    <property type="molecule type" value="Genomic_DNA"/>
</dbReference>
<evidence type="ECO:0000313" key="1">
    <source>
        <dbReference type="EMBL" id="KAF7786187.1"/>
    </source>
</evidence>
<evidence type="ECO:0000313" key="2">
    <source>
        <dbReference type="Proteomes" id="UP000016480"/>
    </source>
</evidence>
<sequence>MLFSSQTIINTTPINVNEIPTTIVLEEPISAINQGAKIEVDITHIVGKYENVVAGLNNISEAYPKGCLKAELITNDGKVALLDETGGSVGQDKSYVTFHTFKPIPTGVEFSTIKVSSCNPISEVTLIWLNSSK</sequence>